<keyword evidence="2 6" id="KW-0689">Ribosomal protein</keyword>
<feature type="domain" description="Large ribosomal subunit protein uL4 C-terminal" evidence="5">
    <location>
        <begin position="109"/>
        <end position="146"/>
    </location>
</feature>
<feature type="region of interest" description="Disordered" evidence="4">
    <location>
        <begin position="63"/>
        <end position="95"/>
    </location>
</feature>
<feature type="region of interest" description="Disordered" evidence="4">
    <location>
        <begin position="160"/>
        <end position="224"/>
    </location>
</feature>
<evidence type="ECO:0000256" key="2">
    <source>
        <dbReference type="ARBA" id="ARBA00022980"/>
    </source>
</evidence>
<feature type="compositionally biased region" description="Basic and acidic residues" evidence="4">
    <location>
        <begin position="160"/>
        <end position="176"/>
    </location>
</feature>
<evidence type="ECO:0000256" key="4">
    <source>
        <dbReference type="SAM" id="MobiDB-lite"/>
    </source>
</evidence>
<dbReference type="GO" id="GO:0005840">
    <property type="term" value="C:ribosome"/>
    <property type="evidence" value="ECO:0007669"/>
    <property type="project" value="UniProtKB-KW"/>
</dbReference>
<name>L9KN73_TUPCH</name>
<dbReference type="GO" id="GO:0003735">
    <property type="term" value="F:structural constituent of ribosome"/>
    <property type="evidence" value="ECO:0007669"/>
    <property type="project" value="InterPro"/>
</dbReference>
<feature type="compositionally biased region" description="Basic and acidic residues" evidence="4">
    <location>
        <begin position="198"/>
        <end position="224"/>
    </location>
</feature>
<dbReference type="STRING" id="246437.L9KN73"/>
<dbReference type="InParanoid" id="L9KN73"/>
<keyword evidence="7" id="KW-1185">Reference proteome</keyword>
<proteinExistence type="inferred from homology"/>
<evidence type="ECO:0000259" key="5">
    <source>
        <dbReference type="Pfam" id="PF14374"/>
    </source>
</evidence>
<gene>
    <name evidence="6" type="ORF">TREES_T100007773</name>
</gene>
<evidence type="ECO:0000313" key="6">
    <source>
        <dbReference type="EMBL" id="ELW62582.1"/>
    </source>
</evidence>
<dbReference type="GO" id="GO:1990904">
    <property type="term" value="C:ribonucleoprotein complex"/>
    <property type="evidence" value="ECO:0007669"/>
    <property type="project" value="UniProtKB-KW"/>
</dbReference>
<dbReference type="AlphaFoldDB" id="L9KN73"/>
<dbReference type="PANTHER" id="PTHR19431">
    <property type="entry name" value="60S RIBOSOMAL PROTEIN L4"/>
    <property type="match status" value="1"/>
</dbReference>
<evidence type="ECO:0000256" key="1">
    <source>
        <dbReference type="ARBA" id="ARBA00010528"/>
    </source>
</evidence>
<feature type="region of interest" description="Disordered" evidence="4">
    <location>
        <begin position="1"/>
        <end position="20"/>
    </location>
</feature>
<sequence>MPSFRPAASALPAPVMSKGHRTEEVPELPLVVEDKVEGYKKIKEAVLLLKKLKAWNDTKKAYASQRMRAGKGKLRNRRRFQRGDPASSVTRTAVSARPSETPLESFCSIVLKRNPLKHLSIVLNLNPYAKTRRRSTVLRQARNHKKQLAKVAAALEARADEKGVAAKKPVVGEKGRGVSAKQQQKPLVGKRAAATKKPAADKKPAAEKKPAEKKLTTEEKKSAA</sequence>
<dbReference type="GO" id="GO:0006412">
    <property type="term" value="P:translation"/>
    <property type="evidence" value="ECO:0007669"/>
    <property type="project" value="InterPro"/>
</dbReference>
<protein>
    <submittedName>
        <fullName evidence="6">60S ribosomal protein L4</fullName>
    </submittedName>
</protein>
<reference evidence="7" key="2">
    <citation type="journal article" date="2013" name="Nat. Commun.">
        <title>Genome of the Chinese tree shrew.</title>
        <authorList>
            <person name="Fan Y."/>
            <person name="Huang Z.Y."/>
            <person name="Cao C.C."/>
            <person name="Chen C.S."/>
            <person name="Chen Y.X."/>
            <person name="Fan D.D."/>
            <person name="He J."/>
            <person name="Hou H.L."/>
            <person name="Hu L."/>
            <person name="Hu X.T."/>
            <person name="Jiang X.T."/>
            <person name="Lai R."/>
            <person name="Lang Y.S."/>
            <person name="Liang B."/>
            <person name="Liao S.G."/>
            <person name="Mu D."/>
            <person name="Ma Y.Y."/>
            <person name="Niu Y.Y."/>
            <person name="Sun X.Q."/>
            <person name="Xia J.Q."/>
            <person name="Xiao J."/>
            <person name="Xiong Z.Q."/>
            <person name="Xu L."/>
            <person name="Yang L."/>
            <person name="Zhang Y."/>
            <person name="Zhao W."/>
            <person name="Zhao X.D."/>
            <person name="Zheng Y.T."/>
            <person name="Zhou J.M."/>
            <person name="Zhu Y.B."/>
            <person name="Zhang G.J."/>
            <person name="Wang J."/>
            <person name="Yao Y.G."/>
        </authorList>
    </citation>
    <scope>NUCLEOTIDE SEQUENCE [LARGE SCALE GENOMIC DNA]</scope>
</reference>
<comment type="similarity">
    <text evidence="1">Belongs to the universal ribosomal protein uL4 family.</text>
</comment>
<dbReference type="Gene3D" id="3.40.1370.10">
    <property type="match status" value="1"/>
</dbReference>
<dbReference type="Pfam" id="PF14374">
    <property type="entry name" value="Ribos_L4_asso_C"/>
    <property type="match status" value="1"/>
</dbReference>
<dbReference type="InterPro" id="IPR023574">
    <property type="entry name" value="Ribosomal_uL4_dom_sf"/>
</dbReference>
<evidence type="ECO:0000313" key="7">
    <source>
        <dbReference type="Proteomes" id="UP000011518"/>
    </source>
</evidence>
<reference evidence="7" key="1">
    <citation type="submission" date="2012-07" db="EMBL/GenBank/DDBJ databases">
        <title>Genome of the Chinese tree shrew, a rising model animal genetically related to primates.</title>
        <authorList>
            <person name="Zhang G."/>
            <person name="Fan Y."/>
            <person name="Yao Y."/>
            <person name="Huang Z."/>
        </authorList>
    </citation>
    <scope>NUCLEOTIDE SEQUENCE [LARGE SCALE GENOMIC DNA]</scope>
</reference>
<feature type="compositionally biased region" description="Basic residues" evidence="4">
    <location>
        <begin position="68"/>
        <end position="80"/>
    </location>
</feature>
<dbReference type="EMBL" id="KB320809">
    <property type="protein sequence ID" value="ELW62582.1"/>
    <property type="molecule type" value="Genomic_DNA"/>
</dbReference>
<evidence type="ECO:0000256" key="3">
    <source>
        <dbReference type="ARBA" id="ARBA00023274"/>
    </source>
</evidence>
<dbReference type="InterPro" id="IPR025755">
    <property type="entry name" value="Ribos_uL4_C_dom"/>
</dbReference>
<dbReference type="SUPFAM" id="SSF52166">
    <property type="entry name" value="Ribosomal protein L4"/>
    <property type="match status" value="1"/>
</dbReference>
<keyword evidence="3" id="KW-0687">Ribonucleoprotein</keyword>
<dbReference type="InterPro" id="IPR045240">
    <property type="entry name" value="Ribosomal_uL4_euk/arch"/>
</dbReference>
<accession>L9KN73</accession>
<organism evidence="6 7">
    <name type="scientific">Tupaia chinensis</name>
    <name type="common">Chinese tree shrew</name>
    <name type="synonym">Tupaia belangeri chinensis</name>
    <dbReference type="NCBI Taxonomy" id="246437"/>
    <lineage>
        <taxon>Eukaryota</taxon>
        <taxon>Metazoa</taxon>
        <taxon>Chordata</taxon>
        <taxon>Craniata</taxon>
        <taxon>Vertebrata</taxon>
        <taxon>Euteleostomi</taxon>
        <taxon>Mammalia</taxon>
        <taxon>Eutheria</taxon>
        <taxon>Euarchontoglires</taxon>
        <taxon>Scandentia</taxon>
        <taxon>Tupaiidae</taxon>
        <taxon>Tupaia</taxon>
    </lineage>
</organism>
<dbReference type="Proteomes" id="UP000011518">
    <property type="component" value="Unassembled WGS sequence"/>
</dbReference>